<organism evidence="1">
    <name type="scientific">marine sediment metagenome</name>
    <dbReference type="NCBI Taxonomy" id="412755"/>
    <lineage>
        <taxon>unclassified sequences</taxon>
        <taxon>metagenomes</taxon>
        <taxon>ecological metagenomes</taxon>
    </lineage>
</organism>
<comment type="caution">
    <text evidence="1">The sequence shown here is derived from an EMBL/GenBank/DDBJ whole genome shotgun (WGS) entry which is preliminary data.</text>
</comment>
<accession>X1JR97</accession>
<proteinExistence type="predicted"/>
<protein>
    <submittedName>
        <fullName evidence="1">Uncharacterized protein</fullName>
    </submittedName>
</protein>
<dbReference type="EMBL" id="BARV01001528">
    <property type="protein sequence ID" value="GAH97266.1"/>
    <property type="molecule type" value="Genomic_DNA"/>
</dbReference>
<reference evidence="1" key="1">
    <citation type="journal article" date="2014" name="Front. Microbiol.">
        <title>High frequency of phylogenetically diverse reductive dehalogenase-homologous genes in deep subseafloor sedimentary metagenomes.</title>
        <authorList>
            <person name="Kawai M."/>
            <person name="Futagami T."/>
            <person name="Toyoda A."/>
            <person name="Takaki Y."/>
            <person name="Nishi S."/>
            <person name="Hori S."/>
            <person name="Arai W."/>
            <person name="Tsubouchi T."/>
            <person name="Morono Y."/>
            <person name="Uchiyama I."/>
            <person name="Ito T."/>
            <person name="Fujiyama A."/>
            <person name="Inagaki F."/>
            <person name="Takami H."/>
        </authorList>
    </citation>
    <scope>NUCLEOTIDE SEQUENCE</scope>
    <source>
        <strain evidence="1">Expedition CK06-06</strain>
    </source>
</reference>
<sequence length="86" mass="9252">MAKFDVLDEVIINAKPDVVYKAILSGAFRGTGADFKLLEGSNSVIPSFIRTTSHGHRDTGTISKIAQLDGLLPDVLSISQILHTQT</sequence>
<dbReference type="AlphaFoldDB" id="X1JR97"/>
<gene>
    <name evidence="1" type="ORF">S06H3_04376</name>
</gene>
<evidence type="ECO:0000313" key="1">
    <source>
        <dbReference type="EMBL" id="GAH97266.1"/>
    </source>
</evidence>
<name>X1JR97_9ZZZZ</name>